<dbReference type="Proteomes" id="UP000885695">
    <property type="component" value="Unassembled WGS sequence"/>
</dbReference>
<dbReference type="Gene3D" id="3.40.50.1470">
    <property type="entry name" value="Peptidyl-tRNA hydrolase"/>
    <property type="match status" value="1"/>
</dbReference>
<dbReference type="PANTHER" id="PTHR17224">
    <property type="entry name" value="PEPTIDYL-TRNA HYDROLASE"/>
    <property type="match status" value="1"/>
</dbReference>
<sequence length="166" mass="18319">MIIIGLGNPGNQYNRTRHNAGFAAIDAIAKANGFGEFKLSKKHNTLISEGIINDNKVLLAKPQNFMNNSGSPVKSLIKQTKNFTVIHDDIDIPLGKIKTAEDSSSAGHKGVQDIIQVLGTKDFNRIRIGIQPKQGKPDNTEEFVLQKFTPEEQKLLNKTIKEIISK</sequence>
<evidence type="ECO:0000256" key="8">
    <source>
        <dbReference type="RuleBase" id="RU004320"/>
    </source>
</evidence>
<dbReference type="InterPro" id="IPR036416">
    <property type="entry name" value="Pept_tRNA_hydro_sf"/>
</dbReference>
<dbReference type="PROSITE" id="PS01195">
    <property type="entry name" value="PEPT_TRNA_HYDROL_1"/>
    <property type="match status" value="1"/>
</dbReference>
<evidence type="ECO:0000256" key="7">
    <source>
        <dbReference type="RuleBase" id="RU000673"/>
    </source>
</evidence>
<evidence type="ECO:0000256" key="5">
    <source>
        <dbReference type="ARBA" id="ARBA00038063"/>
    </source>
</evidence>
<organism evidence="9">
    <name type="scientific">candidate division CPR3 bacterium</name>
    <dbReference type="NCBI Taxonomy" id="2268181"/>
    <lineage>
        <taxon>Bacteria</taxon>
        <taxon>Bacteria division CPR3</taxon>
    </lineage>
</organism>
<dbReference type="InterPro" id="IPR001328">
    <property type="entry name" value="Pept_tRNA_hydro"/>
</dbReference>
<evidence type="ECO:0000313" key="9">
    <source>
        <dbReference type="EMBL" id="HEB13464.1"/>
    </source>
</evidence>
<dbReference type="GO" id="GO:0004045">
    <property type="term" value="F:peptidyl-tRNA hydrolase activity"/>
    <property type="evidence" value="ECO:0007669"/>
    <property type="project" value="UniProtKB-EC"/>
</dbReference>
<dbReference type="EC" id="3.1.1.29" evidence="1 7"/>
<dbReference type="CDD" id="cd00462">
    <property type="entry name" value="PTH"/>
    <property type="match status" value="1"/>
</dbReference>
<reference evidence="9" key="1">
    <citation type="journal article" date="2020" name="mSystems">
        <title>Genome- and Community-Level Interaction Insights into Carbon Utilization and Element Cycling Functions of Hydrothermarchaeota in Hydrothermal Sediment.</title>
        <authorList>
            <person name="Zhou Z."/>
            <person name="Liu Y."/>
            <person name="Xu W."/>
            <person name="Pan J."/>
            <person name="Luo Z.H."/>
            <person name="Li M."/>
        </authorList>
    </citation>
    <scope>NUCLEOTIDE SEQUENCE [LARGE SCALE GENOMIC DNA]</scope>
    <source>
        <strain evidence="9">HyVt-369</strain>
    </source>
</reference>
<dbReference type="PANTHER" id="PTHR17224:SF1">
    <property type="entry name" value="PEPTIDYL-TRNA HYDROLASE"/>
    <property type="match status" value="1"/>
</dbReference>
<keyword evidence="2" id="KW-0820">tRNA-binding</keyword>
<name>A0A7C1NXM8_UNCC3</name>
<dbReference type="AlphaFoldDB" id="A0A7C1NXM8"/>
<accession>A0A7C1NXM8</accession>
<keyword evidence="4" id="KW-0694">RNA-binding</keyword>
<dbReference type="GO" id="GO:0000049">
    <property type="term" value="F:tRNA binding"/>
    <property type="evidence" value="ECO:0007669"/>
    <property type="project" value="UniProtKB-KW"/>
</dbReference>
<evidence type="ECO:0000256" key="3">
    <source>
        <dbReference type="ARBA" id="ARBA00022801"/>
    </source>
</evidence>
<evidence type="ECO:0000256" key="1">
    <source>
        <dbReference type="ARBA" id="ARBA00013260"/>
    </source>
</evidence>
<keyword evidence="3 7" id="KW-0378">Hydrolase</keyword>
<protein>
    <recommendedName>
        <fullName evidence="6 7">Peptidyl-tRNA hydrolase</fullName>
        <ecNumber evidence="1 7">3.1.1.29</ecNumber>
    </recommendedName>
</protein>
<proteinExistence type="inferred from homology"/>
<dbReference type="NCBIfam" id="TIGR00447">
    <property type="entry name" value="pth"/>
    <property type="match status" value="1"/>
</dbReference>
<dbReference type="InterPro" id="IPR018171">
    <property type="entry name" value="Pept_tRNA_hydro_CS"/>
</dbReference>
<evidence type="ECO:0000256" key="4">
    <source>
        <dbReference type="ARBA" id="ARBA00022884"/>
    </source>
</evidence>
<comment type="catalytic activity">
    <reaction evidence="7">
        <text>an N-acyl-L-alpha-aminoacyl-tRNA + H2O = an N-acyl-L-amino acid + a tRNA + H(+)</text>
        <dbReference type="Rhea" id="RHEA:54448"/>
        <dbReference type="Rhea" id="RHEA-COMP:10123"/>
        <dbReference type="Rhea" id="RHEA-COMP:13883"/>
        <dbReference type="ChEBI" id="CHEBI:15377"/>
        <dbReference type="ChEBI" id="CHEBI:15378"/>
        <dbReference type="ChEBI" id="CHEBI:59874"/>
        <dbReference type="ChEBI" id="CHEBI:78442"/>
        <dbReference type="ChEBI" id="CHEBI:138191"/>
        <dbReference type="EC" id="3.1.1.29"/>
    </reaction>
</comment>
<dbReference type="Pfam" id="PF01195">
    <property type="entry name" value="Pept_tRNA_hydro"/>
    <property type="match status" value="1"/>
</dbReference>
<comment type="caution">
    <text evidence="9">The sequence shown here is derived from an EMBL/GenBank/DDBJ whole genome shotgun (WGS) entry which is preliminary data.</text>
</comment>
<evidence type="ECO:0000256" key="2">
    <source>
        <dbReference type="ARBA" id="ARBA00022555"/>
    </source>
</evidence>
<comment type="similarity">
    <text evidence="5 8">Belongs to the PTH family.</text>
</comment>
<gene>
    <name evidence="9" type="ORF">ENI13_00615</name>
</gene>
<dbReference type="SUPFAM" id="SSF53178">
    <property type="entry name" value="Peptidyl-tRNA hydrolase-like"/>
    <property type="match status" value="1"/>
</dbReference>
<evidence type="ECO:0000256" key="6">
    <source>
        <dbReference type="ARBA" id="ARBA00050038"/>
    </source>
</evidence>
<dbReference type="EMBL" id="DRHL01000029">
    <property type="protein sequence ID" value="HEB13464.1"/>
    <property type="molecule type" value="Genomic_DNA"/>
</dbReference>